<dbReference type="Pfam" id="PF03631">
    <property type="entry name" value="Virul_fac_BrkB"/>
    <property type="match status" value="1"/>
</dbReference>
<feature type="transmembrane region" description="Helical" evidence="6">
    <location>
        <begin position="240"/>
        <end position="268"/>
    </location>
</feature>
<dbReference type="RefSeq" id="WP_043941779.1">
    <property type="nucleotide sequence ID" value="NZ_JWHT01000052.1"/>
</dbReference>
<dbReference type="PANTHER" id="PTHR30213:SF0">
    <property type="entry name" value="UPF0761 MEMBRANE PROTEIN YIHY"/>
    <property type="match status" value="1"/>
</dbReference>
<dbReference type="Proteomes" id="UP000032289">
    <property type="component" value="Unassembled WGS sequence"/>
</dbReference>
<dbReference type="InterPro" id="IPR017039">
    <property type="entry name" value="Virul_fac_BrkB"/>
</dbReference>
<accession>A0A0D1JIM0</accession>
<keyword evidence="2" id="KW-1003">Cell membrane</keyword>
<evidence type="ECO:0008006" key="9">
    <source>
        <dbReference type="Google" id="ProtNLM"/>
    </source>
</evidence>
<gene>
    <name evidence="7" type="ORF">ab3b_02044</name>
</gene>
<evidence type="ECO:0000256" key="2">
    <source>
        <dbReference type="ARBA" id="ARBA00022475"/>
    </source>
</evidence>
<name>A0A0D1JIM0_9LACO</name>
<evidence type="ECO:0000256" key="1">
    <source>
        <dbReference type="ARBA" id="ARBA00004651"/>
    </source>
</evidence>
<feature type="transmembrane region" description="Helical" evidence="6">
    <location>
        <begin position="205"/>
        <end position="228"/>
    </location>
</feature>
<evidence type="ECO:0000256" key="6">
    <source>
        <dbReference type="SAM" id="Phobius"/>
    </source>
</evidence>
<dbReference type="AlphaFoldDB" id="A0A0D1JIM0"/>
<evidence type="ECO:0000313" key="8">
    <source>
        <dbReference type="Proteomes" id="UP000032289"/>
    </source>
</evidence>
<protein>
    <recommendedName>
        <fullName evidence="9">YihY/virulence factor BrkB family protein</fullName>
    </recommendedName>
</protein>
<evidence type="ECO:0000256" key="4">
    <source>
        <dbReference type="ARBA" id="ARBA00022989"/>
    </source>
</evidence>
<feature type="transmembrane region" description="Helical" evidence="6">
    <location>
        <begin position="180"/>
        <end position="198"/>
    </location>
</feature>
<dbReference type="EMBL" id="JWHT01000052">
    <property type="protein sequence ID" value="KIU21213.1"/>
    <property type="molecule type" value="Genomic_DNA"/>
</dbReference>
<reference evidence="7 8" key="1">
    <citation type="journal article" date="2015" name="Microbiology (Mosc.)">
        <title>Genomics of the Weissella cibaria species with an examination of its metabolic traits.</title>
        <authorList>
            <person name="Lynch K.M."/>
            <person name="Lucid A."/>
            <person name="Arendt E.K."/>
            <person name="Sleator R.D."/>
            <person name="Lucey B."/>
            <person name="Coffey A."/>
        </authorList>
    </citation>
    <scope>NUCLEOTIDE SEQUENCE [LARGE SCALE GENOMIC DNA]</scope>
    <source>
        <strain evidence="7 8">AB3b</strain>
    </source>
</reference>
<proteinExistence type="predicted"/>
<keyword evidence="5 6" id="KW-0472">Membrane</keyword>
<dbReference type="GO" id="GO:0005886">
    <property type="term" value="C:plasma membrane"/>
    <property type="evidence" value="ECO:0007669"/>
    <property type="project" value="UniProtKB-SubCell"/>
</dbReference>
<evidence type="ECO:0000256" key="5">
    <source>
        <dbReference type="ARBA" id="ARBA00023136"/>
    </source>
</evidence>
<evidence type="ECO:0000256" key="3">
    <source>
        <dbReference type="ARBA" id="ARBA00022692"/>
    </source>
</evidence>
<keyword evidence="4 6" id="KW-1133">Transmembrane helix</keyword>
<comment type="subcellular location">
    <subcellularLocation>
        <location evidence="1">Cell membrane</location>
        <topology evidence="1">Multi-pass membrane protein</topology>
    </subcellularLocation>
</comment>
<feature type="transmembrane region" description="Helical" evidence="6">
    <location>
        <begin position="93"/>
        <end position="112"/>
    </location>
</feature>
<keyword evidence="3 6" id="KW-0812">Transmembrane</keyword>
<organism evidence="7 8">
    <name type="scientific">Weissella cibaria</name>
    <dbReference type="NCBI Taxonomy" id="137591"/>
    <lineage>
        <taxon>Bacteria</taxon>
        <taxon>Bacillati</taxon>
        <taxon>Bacillota</taxon>
        <taxon>Bacilli</taxon>
        <taxon>Lactobacillales</taxon>
        <taxon>Lactobacillaceae</taxon>
        <taxon>Weissella</taxon>
    </lineage>
</organism>
<feature type="transmembrane region" description="Helical" evidence="6">
    <location>
        <begin position="33"/>
        <end position="55"/>
    </location>
</feature>
<sequence>MSAIIKRIFNNRVIKTIIDVSMRVDIVTASSSIAYFGLLSIFPAIIIIATLLPYFGLTISTALSYVQMAVPTSVYDFSRPIIESILGQKGVGVLSASIIITLWSLSRVVASIRTAQNGIYGVQPKTIAIIDRFISMTWMILVLGIMGILLIIASVGSNILEALPISANLVQQIESAKSPVVIGGLFIGASLFNWVLPVKKPRLQWALVGTIVQVAIVIWLTKIFGWYVSLASQAYTFYQALSSAIILLLWINFIALAALIGTIVTATLEELFPSQNDKLAVIQTFGKSIIRKNGKK</sequence>
<dbReference type="PANTHER" id="PTHR30213">
    <property type="entry name" value="INNER MEMBRANE PROTEIN YHJD"/>
    <property type="match status" value="1"/>
</dbReference>
<comment type="caution">
    <text evidence="7">The sequence shown here is derived from an EMBL/GenBank/DDBJ whole genome shotgun (WGS) entry which is preliminary data.</text>
</comment>
<dbReference type="PATRIC" id="fig|137591.24.peg.1984"/>
<feature type="transmembrane region" description="Helical" evidence="6">
    <location>
        <begin position="133"/>
        <end position="160"/>
    </location>
</feature>
<evidence type="ECO:0000313" key="7">
    <source>
        <dbReference type="EMBL" id="KIU21213.1"/>
    </source>
</evidence>
<dbReference type="PIRSF" id="PIRSF035875">
    <property type="entry name" value="RNase_BN"/>
    <property type="match status" value="1"/>
</dbReference>